<sequence length="423" mass="47228">MSSSVADLSEELGQAFRAATMDDPYPMLAERRRETPVMKGDIMVELGLPSFIGERANETYTFFRYDDIMAILRDNETFSSSVWEVSQGPLIGRSILALDGSEHRQWRGYLASVFSGKLLNTWDDNSFRPLAAKYVTDVAPARRADLIELALEYPLRATYEMLGLPDHKGAYEEFQIDALTILLATWSTPGQMQAEQFQLRFEKAIEASTREWARLLPVVQRTRAAGAAGNDLISSLIRAEYEGGVLDDEQITSFLRALLLAATDNTTRQFLNTLTLLLEHPDELERVRQDRNRLQLALVEGERLQPPALFLPRITTRDVVVRGTKLAAGTPVILAIGSANRDPEAYPPDPDEFRVGREGPHHATFGFGAHICSGINTTRREIATLINAILDNLPNLRCDPDAPPPLITGIHFRGPSTLRVVWD</sequence>
<keyword evidence="3" id="KW-0479">Metal-binding</keyword>
<keyword evidence="8" id="KW-1185">Reference proteome</keyword>
<reference evidence="7 8" key="2">
    <citation type="submission" date="2020-07" db="EMBL/GenBank/DDBJ databases">
        <authorList>
            <person name="Yu X."/>
        </authorList>
    </citation>
    <scope>NUCLEOTIDE SEQUENCE [LARGE SCALE GENOMIC DNA]</scope>
    <source>
        <strain evidence="8">24</strain>
    </source>
</reference>
<reference evidence="8" key="1">
    <citation type="submission" date="2020-07" db="EMBL/GenBank/DDBJ databases">
        <title>Description of Mycobacterium gordonae subsp. intergordonae subsp.nov. and Mycobacterium gordonae subsp. gordonae subsp. nov.</title>
        <authorList>
            <person name="Yu X."/>
        </authorList>
    </citation>
    <scope>NUCLEOTIDE SEQUENCE [LARGE SCALE GENOMIC DNA]</scope>
    <source>
        <strain evidence="8">24</strain>
    </source>
</reference>
<dbReference type="PRINTS" id="PR00359">
    <property type="entry name" value="BP450"/>
</dbReference>
<dbReference type="Pfam" id="PF00067">
    <property type="entry name" value="p450"/>
    <property type="match status" value="1"/>
</dbReference>
<keyword evidence="5" id="KW-0408">Iron</keyword>
<dbReference type="Gene3D" id="1.10.630.10">
    <property type="entry name" value="Cytochrome P450"/>
    <property type="match status" value="1"/>
</dbReference>
<organism evidence="7 8">
    <name type="scientific">Mycobacterium vicinigordonae</name>
    <dbReference type="NCBI Taxonomy" id="1719132"/>
    <lineage>
        <taxon>Bacteria</taxon>
        <taxon>Bacillati</taxon>
        <taxon>Actinomycetota</taxon>
        <taxon>Actinomycetes</taxon>
        <taxon>Mycobacteriales</taxon>
        <taxon>Mycobacteriaceae</taxon>
        <taxon>Mycobacterium</taxon>
    </lineage>
</organism>
<comment type="similarity">
    <text evidence="1">Belongs to the cytochrome P450 family.</text>
</comment>
<dbReference type="PANTHER" id="PTHR46696">
    <property type="entry name" value="P450, PUTATIVE (EUROFUNG)-RELATED"/>
    <property type="match status" value="1"/>
</dbReference>
<reference evidence="8" key="3">
    <citation type="submission" date="2023-07" db="EMBL/GenBank/DDBJ databases">
        <title>Description of Mycobacterium gordonae subsp. intergordonae subsp.nov. and Mycobacterium gordonae subsp. gordonae subsp. nov.</title>
        <authorList>
            <person name="Huang H."/>
        </authorList>
    </citation>
    <scope>NUCLEOTIDE SEQUENCE [LARGE SCALE GENOMIC DNA]</scope>
    <source>
        <strain evidence="8">24</strain>
    </source>
</reference>
<gene>
    <name evidence="7" type="ORF">H0P51_23230</name>
</gene>
<evidence type="ECO:0000313" key="8">
    <source>
        <dbReference type="Proteomes" id="UP000510682"/>
    </source>
</evidence>
<dbReference type="GO" id="GO:0004497">
    <property type="term" value="F:monooxygenase activity"/>
    <property type="evidence" value="ECO:0007669"/>
    <property type="project" value="UniProtKB-KW"/>
</dbReference>
<keyword evidence="6" id="KW-0503">Monooxygenase</keyword>
<evidence type="ECO:0000256" key="2">
    <source>
        <dbReference type="ARBA" id="ARBA00022617"/>
    </source>
</evidence>
<evidence type="ECO:0000256" key="3">
    <source>
        <dbReference type="ARBA" id="ARBA00022723"/>
    </source>
</evidence>
<dbReference type="InterPro" id="IPR001128">
    <property type="entry name" value="Cyt_P450"/>
</dbReference>
<evidence type="ECO:0000256" key="4">
    <source>
        <dbReference type="ARBA" id="ARBA00023002"/>
    </source>
</evidence>
<evidence type="ECO:0000256" key="5">
    <source>
        <dbReference type="ARBA" id="ARBA00023004"/>
    </source>
</evidence>
<keyword evidence="2" id="KW-0349">Heme</keyword>
<evidence type="ECO:0000256" key="6">
    <source>
        <dbReference type="ARBA" id="ARBA00023033"/>
    </source>
</evidence>
<evidence type="ECO:0000256" key="1">
    <source>
        <dbReference type="ARBA" id="ARBA00010617"/>
    </source>
</evidence>
<accession>A0A7D6DWM3</accession>
<dbReference type="GO" id="GO:0016705">
    <property type="term" value="F:oxidoreductase activity, acting on paired donors, with incorporation or reduction of molecular oxygen"/>
    <property type="evidence" value="ECO:0007669"/>
    <property type="project" value="InterPro"/>
</dbReference>
<dbReference type="EMBL" id="CP059165">
    <property type="protein sequence ID" value="QLL06604.1"/>
    <property type="molecule type" value="Genomic_DNA"/>
</dbReference>
<keyword evidence="4" id="KW-0560">Oxidoreductase</keyword>
<dbReference type="SUPFAM" id="SSF48264">
    <property type="entry name" value="Cytochrome P450"/>
    <property type="match status" value="1"/>
</dbReference>
<dbReference type="InterPro" id="IPR002397">
    <property type="entry name" value="Cyt_P450_B"/>
</dbReference>
<protein>
    <submittedName>
        <fullName evidence="7">Cytochrome P450</fullName>
    </submittedName>
</protein>
<dbReference type="InterPro" id="IPR036396">
    <property type="entry name" value="Cyt_P450_sf"/>
</dbReference>
<dbReference type="PANTHER" id="PTHR46696:SF6">
    <property type="entry name" value="P450, PUTATIVE (EUROFUNG)-RELATED"/>
    <property type="match status" value="1"/>
</dbReference>
<dbReference type="AlphaFoldDB" id="A0A7D6DWM3"/>
<dbReference type="Proteomes" id="UP000510682">
    <property type="component" value="Chromosome"/>
</dbReference>
<name>A0A7D6DWM3_9MYCO</name>
<dbReference type="KEGG" id="mgor:H0P51_23230"/>
<proteinExistence type="inferred from homology"/>
<dbReference type="GO" id="GO:0020037">
    <property type="term" value="F:heme binding"/>
    <property type="evidence" value="ECO:0007669"/>
    <property type="project" value="InterPro"/>
</dbReference>
<dbReference type="GO" id="GO:0005506">
    <property type="term" value="F:iron ion binding"/>
    <property type="evidence" value="ECO:0007669"/>
    <property type="project" value="InterPro"/>
</dbReference>
<evidence type="ECO:0000313" key="7">
    <source>
        <dbReference type="EMBL" id="QLL06604.1"/>
    </source>
</evidence>